<dbReference type="EMBL" id="CP013213">
    <property type="protein sequence ID" value="AMC93323.1"/>
    <property type="molecule type" value="Genomic_DNA"/>
</dbReference>
<dbReference type="Gene3D" id="3.30.1230.10">
    <property type="entry name" value="YlxR-like"/>
    <property type="match status" value="1"/>
</dbReference>
<dbReference type="Proteomes" id="UP000063781">
    <property type="component" value="Chromosome"/>
</dbReference>
<dbReference type="InterPro" id="IPR007393">
    <property type="entry name" value="YlxR_dom"/>
</dbReference>
<dbReference type="STRING" id="1514105.AOC36_04835"/>
<dbReference type="InterPro" id="IPR037465">
    <property type="entry name" value="YlxR"/>
</dbReference>
<dbReference type="InterPro" id="IPR035931">
    <property type="entry name" value="YlxR-like_sf"/>
</dbReference>
<dbReference type="OrthoDB" id="9813251at2"/>
<name>A0A0X8GZJ9_9FIRM</name>
<sequence>MKKVPMRKCVVTMTQHPKKELIRIVLTPEDTVEIDDTGRKNGRGAYLHGSKEVVELAQKNRALDRALKTKVPQEVYDELLKRYSDQ</sequence>
<accession>A0A0X8GZJ9</accession>
<dbReference type="CDD" id="cd00279">
    <property type="entry name" value="YlxR"/>
    <property type="match status" value="1"/>
</dbReference>
<evidence type="ECO:0000313" key="2">
    <source>
        <dbReference type="EMBL" id="AMC93323.1"/>
    </source>
</evidence>
<dbReference type="PANTHER" id="PTHR34215:SF1">
    <property type="entry name" value="YLXR DOMAIN-CONTAINING PROTEIN"/>
    <property type="match status" value="1"/>
</dbReference>
<feature type="domain" description="YlxR" evidence="1">
    <location>
        <begin position="7"/>
        <end position="80"/>
    </location>
</feature>
<reference evidence="2 3" key="1">
    <citation type="submission" date="2015-10" db="EMBL/GenBank/DDBJ databases">
        <title>Erysipelothrix larvae sp. LV19 isolated from the larval gut of the rhinoceros beetle, Trypoxylus dichotomus.</title>
        <authorList>
            <person name="Lim S."/>
            <person name="Kim B.-C."/>
        </authorList>
    </citation>
    <scope>NUCLEOTIDE SEQUENCE [LARGE SCALE GENOMIC DNA]</scope>
    <source>
        <strain evidence="2 3">LV19</strain>
    </source>
</reference>
<dbReference type="Pfam" id="PF04296">
    <property type="entry name" value="YlxR"/>
    <property type="match status" value="1"/>
</dbReference>
<dbReference type="PANTHER" id="PTHR34215">
    <property type="entry name" value="BLL0784 PROTEIN"/>
    <property type="match status" value="1"/>
</dbReference>
<evidence type="ECO:0000313" key="3">
    <source>
        <dbReference type="Proteomes" id="UP000063781"/>
    </source>
</evidence>
<protein>
    <submittedName>
        <fullName evidence="2">RNA-binding protein</fullName>
    </submittedName>
</protein>
<evidence type="ECO:0000259" key="1">
    <source>
        <dbReference type="Pfam" id="PF04296"/>
    </source>
</evidence>
<dbReference type="SUPFAM" id="SSF64376">
    <property type="entry name" value="YlxR-like"/>
    <property type="match status" value="1"/>
</dbReference>
<dbReference type="RefSeq" id="WP_067631978.1">
    <property type="nucleotide sequence ID" value="NZ_CP013213.1"/>
</dbReference>
<dbReference type="AlphaFoldDB" id="A0A0X8GZJ9"/>
<gene>
    <name evidence="2" type="ORF">AOC36_04835</name>
</gene>
<proteinExistence type="predicted"/>
<organism evidence="2 3">
    <name type="scientific">Erysipelothrix larvae</name>
    <dbReference type="NCBI Taxonomy" id="1514105"/>
    <lineage>
        <taxon>Bacteria</taxon>
        <taxon>Bacillati</taxon>
        <taxon>Bacillota</taxon>
        <taxon>Erysipelotrichia</taxon>
        <taxon>Erysipelotrichales</taxon>
        <taxon>Erysipelotrichaceae</taxon>
        <taxon>Erysipelothrix</taxon>
    </lineage>
</organism>
<dbReference type="KEGG" id="erl:AOC36_04835"/>
<keyword evidence="3" id="KW-1185">Reference proteome</keyword>
<dbReference type="NCBIfam" id="NF047356">
    <property type="entry name" value="RNA_bind_RnpM"/>
    <property type="match status" value="1"/>
</dbReference>